<dbReference type="InterPro" id="IPR000859">
    <property type="entry name" value="CUB_dom"/>
</dbReference>
<dbReference type="Gene3D" id="2.60.120.290">
    <property type="entry name" value="Spermadhesin, CUB domain"/>
    <property type="match status" value="1"/>
</dbReference>
<evidence type="ECO:0000256" key="1">
    <source>
        <dbReference type="ARBA" id="ARBA00023157"/>
    </source>
</evidence>
<evidence type="ECO:0000256" key="2">
    <source>
        <dbReference type="PROSITE-ProRule" id="PRU00059"/>
    </source>
</evidence>
<feature type="chain" id="PRO_5032858344" description="CUB domain-containing protein" evidence="3">
    <location>
        <begin position="22"/>
        <end position="559"/>
    </location>
</feature>
<feature type="signal peptide" evidence="3">
    <location>
        <begin position="1"/>
        <end position="21"/>
    </location>
</feature>
<dbReference type="PANTHER" id="PTHR24652:SF69">
    <property type="entry name" value="CUB DOMAIN-CONTAINING PROTEIN"/>
    <property type="match status" value="1"/>
</dbReference>
<dbReference type="CDD" id="cd00041">
    <property type="entry name" value="CUB"/>
    <property type="match status" value="1"/>
</dbReference>
<evidence type="ECO:0000259" key="4">
    <source>
        <dbReference type="PROSITE" id="PS01180"/>
    </source>
</evidence>
<dbReference type="InterPro" id="IPR035914">
    <property type="entry name" value="Sperma_CUB_dom_sf"/>
</dbReference>
<name>A0A813UWA7_9BILA</name>
<dbReference type="SMART" id="SM00042">
    <property type="entry name" value="CUB"/>
    <property type="match status" value="1"/>
</dbReference>
<comment type="caution">
    <text evidence="5">The sequence shown here is derived from an EMBL/GenBank/DDBJ whole genome shotgun (WGS) entry which is preliminary data.</text>
</comment>
<evidence type="ECO:0000313" key="6">
    <source>
        <dbReference type="Proteomes" id="UP000663845"/>
    </source>
</evidence>
<dbReference type="SUPFAM" id="SSF49854">
    <property type="entry name" value="Spermadhesin, CUB domain"/>
    <property type="match status" value="1"/>
</dbReference>
<reference evidence="5" key="1">
    <citation type="submission" date="2021-02" db="EMBL/GenBank/DDBJ databases">
        <authorList>
            <person name="Nowell W R."/>
        </authorList>
    </citation>
    <scope>NUCLEOTIDE SEQUENCE</scope>
</reference>
<comment type="caution">
    <text evidence="2">Lacks conserved residue(s) required for the propagation of feature annotation.</text>
</comment>
<evidence type="ECO:0000313" key="5">
    <source>
        <dbReference type="EMBL" id="CAF0829226.1"/>
    </source>
</evidence>
<proteinExistence type="predicted"/>
<dbReference type="Pfam" id="PF00431">
    <property type="entry name" value="CUB"/>
    <property type="match status" value="1"/>
</dbReference>
<protein>
    <recommendedName>
        <fullName evidence="4">CUB domain-containing protein</fullName>
    </recommendedName>
</protein>
<dbReference type="PROSITE" id="PS01180">
    <property type="entry name" value="CUB"/>
    <property type="match status" value="1"/>
</dbReference>
<gene>
    <name evidence="5" type="ORF">JYZ213_LOCUS6741</name>
</gene>
<sequence>MYPVKLVVVSFLMLLPAILWARSTGSKFSSPNMDKSCDKTIILDGDKLPGTYFSLSSGNYAQNLNCILTIKGQTSNQRIVIVIDKMDIACSGDKLVIYDGKIDQGTILNKNQSQQCGKNKYYLRTVNSNTAVFQFISNTDGKVGSGFQVMAAINFPVNTCSRGEGLYRCRNNYCISNLFNCDDRNWCGDDTQIGKDISRHTYYRKEKEALLLPARQFTVVSCHQSEPGFHMIQLKETKPPITLLQPATNQLVQIKSTPEVEPIPAEEEYYYELRNIKFKFMYHSLTDQLREEMGRLKVFFMFMGDLISFTNIQNFRNEIKLHPQWNCTYGMGHTSWTGALHDGRDRGPHPYYCPVGWKRYALYVTDNYDDRFKGWSICYHGTKFSYGLSILLSGLKPSTAIEHGAGIHVSPSIIYPSHPRFSEIRKIKPSEETNFFQGGRYVQFMLQCRVHPTSIKKIGPETLRVGNTTIDSNVENSVIEWVIDTKGKGIIDFNDPDATIVCTGIMIRVTDKHPGLLSESQWWYTSHLCNDTNHCVLGIDLTTLKNQKANEDRCNIIFS</sequence>
<dbReference type="EMBL" id="CAJNOG010000043">
    <property type="protein sequence ID" value="CAF0829226.1"/>
    <property type="molecule type" value="Genomic_DNA"/>
</dbReference>
<organism evidence="5 6">
    <name type="scientific">Adineta steineri</name>
    <dbReference type="NCBI Taxonomy" id="433720"/>
    <lineage>
        <taxon>Eukaryota</taxon>
        <taxon>Metazoa</taxon>
        <taxon>Spiralia</taxon>
        <taxon>Gnathifera</taxon>
        <taxon>Rotifera</taxon>
        <taxon>Eurotatoria</taxon>
        <taxon>Bdelloidea</taxon>
        <taxon>Adinetida</taxon>
        <taxon>Adinetidae</taxon>
        <taxon>Adineta</taxon>
    </lineage>
</organism>
<keyword evidence="1" id="KW-1015">Disulfide bond</keyword>
<feature type="domain" description="CUB" evidence="4">
    <location>
        <begin position="37"/>
        <end position="154"/>
    </location>
</feature>
<dbReference type="PANTHER" id="PTHR24652">
    <property type="entry name" value="LOW-DENSITY LIPOPROTEIN RECEPTOR CLASS A DOMAIN-CONTAINING PROTEIN 2"/>
    <property type="match status" value="1"/>
</dbReference>
<dbReference type="AlphaFoldDB" id="A0A813UWA7"/>
<accession>A0A813UWA7</accession>
<keyword evidence="3" id="KW-0732">Signal</keyword>
<dbReference type="Proteomes" id="UP000663845">
    <property type="component" value="Unassembled WGS sequence"/>
</dbReference>
<evidence type="ECO:0000256" key="3">
    <source>
        <dbReference type="SAM" id="SignalP"/>
    </source>
</evidence>
<dbReference type="InterPro" id="IPR042333">
    <property type="entry name" value="LRAD2/Mig-13-like"/>
</dbReference>